<evidence type="ECO:0000313" key="15">
    <source>
        <dbReference type="EMBL" id="MBO8455621.1"/>
    </source>
</evidence>
<feature type="transmembrane region" description="Helical" evidence="14">
    <location>
        <begin position="232"/>
        <end position="258"/>
    </location>
</feature>
<reference evidence="15" key="1">
    <citation type="submission" date="2020-10" db="EMBL/GenBank/DDBJ databases">
        <authorList>
            <person name="Gilroy R."/>
        </authorList>
    </citation>
    <scope>NUCLEOTIDE SEQUENCE</scope>
    <source>
        <strain evidence="15">B1-3475</strain>
    </source>
</reference>
<keyword evidence="8 14" id="KW-1133">Transmembrane helix</keyword>
<dbReference type="EMBL" id="JADIMK010000042">
    <property type="protein sequence ID" value="MBO8455621.1"/>
    <property type="molecule type" value="Genomic_DNA"/>
</dbReference>
<keyword evidence="5 14" id="KW-1003">Cell membrane</keyword>
<evidence type="ECO:0000256" key="1">
    <source>
        <dbReference type="ARBA" id="ARBA00004651"/>
    </source>
</evidence>
<comment type="catalytic activity">
    <reaction evidence="13 14">
        <text>di-trans,octa-cis-undecaprenyl diphosphate + H2O = di-trans,octa-cis-undecaprenyl phosphate + phosphate + H(+)</text>
        <dbReference type="Rhea" id="RHEA:28094"/>
        <dbReference type="ChEBI" id="CHEBI:15377"/>
        <dbReference type="ChEBI" id="CHEBI:15378"/>
        <dbReference type="ChEBI" id="CHEBI:43474"/>
        <dbReference type="ChEBI" id="CHEBI:58405"/>
        <dbReference type="ChEBI" id="CHEBI:60392"/>
        <dbReference type="EC" id="3.6.1.27"/>
    </reaction>
</comment>
<dbReference type="GO" id="GO:0046677">
    <property type="term" value="P:response to antibiotic"/>
    <property type="evidence" value="ECO:0007669"/>
    <property type="project" value="UniProtKB-UniRule"/>
</dbReference>
<feature type="transmembrane region" description="Helical" evidence="14">
    <location>
        <begin position="42"/>
        <end position="61"/>
    </location>
</feature>
<evidence type="ECO:0000256" key="2">
    <source>
        <dbReference type="ARBA" id="ARBA00010621"/>
    </source>
</evidence>
<dbReference type="GO" id="GO:0009252">
    <property type="term" value="P:peptidoglycan biosynthetic process"/>
    <property type="evidence" value="ECO:0007669"/>
    <property type="project" value="UniProtKB-KW"/>
</dbReference>
<protein>
    <recommendedName>
        <fullName evidence="4 14">Undecaprenyl-diphosphatase</fullName>
        <ecNumber evidence="3 14">3.6.1.27</ecNumber>
    </recommendedName>
    <alternativeName>
        <fullName evidence="12 14">Bacitracin resistance protein</fullName>
    </alternativeName>
    <alternativeName>
        <fullName evidence="11 14">Undecaprenyl pyrophosphate phosphatase</fullName>
    </alternativeName>
</protein>
<organism evidence="15 16">
    <name type="scientific">Candidatus Cryptobacteroides intestinigallinarum</name>
    <dbReference type="NCBI Taxonomy" id="2840767"/>
    <lineage>
        <taxon>Bacteria</taxon>
        <taxon>Pseudomonadati</taxon>
        <taxon>Bacteroidota</taxon>
        <taxon>Bacteroidia</taxon>
        <taxon>Bacteroidales</taxon>
        <taxon>Candidatus Cryptobacteroides</taxon>
    </lineage>
</organism>
<dbReference type="Proteomes" id="UP000823617">
    <property type="component" value="Unassembled WGS sequence"/>
</dbReference>
<reference evidence="15" key="2">
    <citation type="journal article" date="2021" name="PeerJ">
        <title>Extensive microbial diversity within the chicken gut microbiome revealed by metagenomics and culture.</title>
        <authorList>
            <person name="Gilroy R."/>
            <person name="Ravi A."/>
            <person name="Getino M."/>
            <person name="Pursley I."/>
            <person name="Horton D.L."/>
            <person name="Alikhan N.F."/>
            <person name="Baker D."/>
            <person name="Gharbi K."/>
            <person name="Hall N."/>
            <person name="Watson M."/>
            <person name="Adriaenssens E.M."/>
            <person name="Foster-Nyarko E."/>
            <person name="Jarju S."/>
            <person name="Secka A."/>
            <person name="Antonio M."/>
            <person name="Oren A."/>
            <person name="Chaudhuri R.R."/>
            <person name="La Ragione R."/>
            <person name="Hildebrand F."/>
            <person name="Pallen M.J."/>
        </authorList>
    </citation>
    <scope>NUCLEOTIDE SEQUENCE</scope>
    <source>
        <strain evidence="15">B1-3475</strain>
    </source>
</reference>
<dbReference type="PANTHER" id="PTHR30622">
    <property type="entry name" value="UNDECAPRENYL-DIPHOSPHATASE"/>
    <property type="match status" value="1"/>
</dbReference>
<sequence>MEWYEAIILGLVQGLTEFLPVSSSGHLVIGRDLLGIEKSDDLVFEVVVHAATVLSTIVVFRHQIMDLLRGLFKFRYNDQTDYILKICLSMVPVLIVGLFFRDQVENLFGSVIYVGVALVMTAILLFFSDMASNPRRGCTSCGKVPVPASGSDPDGRKYRNGISYWQAFAVGIGQAFAVIPGLSRSGTTISVGLICGVRRDVMAQFSFLMVLVPILGEAFLQIVGGEMTASSLGLLPIALGFVSAFLSGLFACKVMIALVKKARLIWFALYCAVVALLIFIFC</sequence>
<evidence type="ECO:0000256" key="7">
    <source>
        <dbReference type="ARBA" id="ARBA00022801"/>
    </source>
</evidence>
<comment type="function">
    <text evidence="14">Catalyzes the dephosphorylation of undecaprenyl diphosphate (UPP). Confers resistance to bacitracin.</text>
</comment>
<keyword evidence="14" id="KW-0573">Peptidoglycan synthesis</keyword>
<dbReference type="GO" id="GO:0050380">
    <property type="term" value="F:undecaprenyl-diphosphatase activity"/>
    <property type="evidence" value="ECO:0007669"/>
    <property type="project" value="UniProtKB-UniRule"/>
</dbReference>
<dbReference type="HAMAP" id="MF_01006">
    <property type="entry name" value="Undec_diphosphatase"/>
    <property type="match status" value="1"/>
</dbReference>
<keyword evidence="14" id="KW-0961">Cell wall biogenesis/degradation</keyword>
<evidence type="ECO:0000256" key="13">
    <source>
        <dbReference type="ARBA" id="ARBA00047594"/>
    </source>
</evidence>
<accession>A0A9D9HKR4</accession>
<keyword evidence="9 14" id="KW-0472">Membrane</keyword>
<evidence type="ECO:0000256" key="11">
    <source>
        <dbReference type="ARBA" id="ARBA00032707"/>
    </source>
</evidence>
<dbReference type="EC" id="3.6.1.27" evidence="3 14"/>
<keyword evidence="10 14" id="KW-0046">Antibiotic resistance</keyword>
<name>A0A9D9HKR4_9BACT</name>
<evidence type="ECO:0000256" key="6">
    <source>
        <dbReference type="ARBA" id="ARBA00022692"/>
    </source>
</evidence>
<feature type="transmembrane region" description="Helical" evidence="14">
    <location>
        <begin position="264"/>
        <end position="281"/>
    </location>
</feature>
<keyword evidence="7 14" id="KW-0378">Hydrolase</keyword>
<comment type="caution">
    <text evidence="15">The sequence shown here is derived from an EMBL/GenBank/DDBJ whole genome shotgun (WGS) entry which is preliminary data.</text>
</comment>
<comment type="similarity">
    <text evidence="2 14">Belongs to the UppP family.</text>
</comment>
<dbReference type="GO" id="GO:0071555">
    <property type="term" value="P:cell wall organization"/>
    <property type="evidence" value="ECO:0007669"/>
    <property type="project" value="UniProtKB-KW"/>
</dbReference>
<keyword evidence="6 14" id="KW-0812">Transmembrane</keyword>
<keyword evidence="14" id="KW-0133">Cell shape</keyword>
<dbReference type="PANTHER" id="PTHR30622:SF2">
    <property type="entry name" value="UNDECAPRENYL-DIPHOSPHATASE"/>
    <property type="match status" value="1"/>
</dbReference>
<feature type="transmembrane region" description="Helical" evidence="14">
    <location>
        <begin position="107"/>
        <end position="127"/>
    </location>
</feature>
<evidence type="ECO:0000256" key="14">
    <source>
        <dbReference type="HAMAP-Rule" id="MF_01006"/>
    </source>
</evidence>
<feature type="transmembrane region" description="Helical" evidence="14">
    <location>
        <begin position="202"/>
        <end position="220"/>
    </location>
</feature>
<gene>
    <name evidence="14" type="primary">uppP</name>
    <name evidence="15" type="ORF">IAC08_04370</name>
</gene>
<comment type="subcellular location">
    <subcellularLocation>
        <location evidence="1 14">Cell membrane</location>
        <topology evidence="1 14">Multi-pass membrane protein</topology>
    </subcellularLocation>
</comment>
<evidence type="ECO:0000256" key="12">
    <source>
        <dbReference type="ARBA" id="ARBA00032932"/>
    </source>
</evidence>
<comment type="miscellaneous">
    <text evidence="14">Bacitracin is thought to be involved in the inhibition of peptidoglycan synthesis by sequestering undecaprenyl diphosphate, thereby reducing the pool of lipid carrier available.</text>
</comment>
<dbReference type="GO" id="GO:0008360">
    <property type="term" value="P:regulation of cell shape"/>
    <property type="evidence" value="ECO:0007669"/>
    <property type="project" value="UniProtKB-KW"/>
</dbReference>
<evidence type="ECO:0000256" key="5">
    <source>
        <dbReference type="ARBA" id="ARBA00022475"/>
    </source>
</evidence>
<evidence type="ECO:0000313" key="16">
    <source>
        <dbReference type="Proteomes" id="UP000823617"/>
    </source>
</evidence>
<dbReference type="AlphaFoldDB" id="A0A9D9HKR4"/>
<evidence type="ECO:0000256" key="10">
    <source>
        <dbReference type="ARBA" id="ARBA00023251"/>
    </source>
</evidence>
<feature type="transmembrane region" description="Helical" evidence="14">
    <location>
        <begin position="82"/>
        <end position="101"/>
    </location>
</feature>
<proteinExistence type="inferred from homology"/>
<dbReference type="Pfam" id="PF02673">
    <property type="entry name" value="BacA"/>
    <property type="match status" value="1"/>
</dbReference>
<dbReference type="GO" id="GO:0005886">
    <property type="term" value="C:plasma membrane"/>
    <property type="evidence" value="ECO:0007669"/>
    <property type="project" value="UniProtKB-SubCell"/>
</dbReference>
<dbReference type="InterPro" id="IPR003824">
    <property type="entry name" value="UppP"/>
</dbReference>
<evidence type="ECO:0000256" key="8">
    <source>
        <dbReference type="ARBA" id="ARBA00022989"/>
    </source>
</evidence>
<evidence type="ECO:0000256" key="9">
    <source>
        <dbReference type="ARBA" id="ARBA00023136"/>
    </source>
</evidence>
<evidence type="ECO:0000256" key="3">
    <source>
        <dbReference type="ARBA" id="ARBA00012374"/>
    </source>
</evidence>
<evidence type="ECO:0000256" key="4">
    <source>
        <dbReference type="ARBA" id="ARBA00021581"/>
    </source>
</evidence>